<dbReference type="Proteomes" id="UP001174691">
    <property type="component" value="Unassembled WGS sequence"/>
</dbReference>
<name>A0AA38VKX6_9PEZI</name>
<sequence length="87" mass="9324">MPQGTIKTKVKAPPAKNHQSRKAAVAKPKSKTTAARLQKKITAGMAAKTEKLLGQRVGHLELLGHGKRGKKIEGEKKQQTGGTKKFG</sequence>
<evidence type="ECO:0000313" key="2">
    <source>
        <dbReference type="EMBL" id="KAJ9137974.1"/>
    </source>
</evidence>
<proteinExistence type="predicted"/>
<comment type="caution">
    <text evidence="2">The sequence shown here is derived from an EMBL/GenBank/DDBJ whole genome shotgun (WGS) entry which is preliminary data.</text>
</comment>
<dbReference type="InterPro" id="IPR019034">
    <property type="entry name" value="UPF0390"/>
</dbReference>
<evidence type="ECO:0000256" key="1">
    <source>
        <dbReference type="SAM" id="MobiDB-lite"/>
    </source>
</evidence>
<feature type="region of interest" description="Disordered" evidence="1">
    <location>
        <begin position="64"/>
        <end position="87"/>
    </location>
</feature>
<dbReference type="Pfam" id="PF09495">
    <property type="entry name" value="DUF2462"/>
    <property type="match status" value="1"/>
</dbReference>
<gene>
    <name evidence="2" type="ORF">NKR19_g8021</name>
</gene>
<protein>
    <submittedName>
        <fullName evidence="2">Uncharacterized protein</fullName>
    </submittedName>
</protein>
<dbReference type="EMBL" id="JANBVN010000152">
    <property type="protein sequence ID" value="KAJ9137974.1"/>
    <property type="molecule type" value="Genomic_DNA"/>
</dbReference>
<organism evidence="2 3">
    <name type="scientific">Coniochaeta hoffmannii</name>
    <dbReference type="NCBI Taxonomy" id="91930"/>
    <lineage>
        <taxon>Eukaryota</taxon>
        <taxon>Fungi</taxon>
        <taxon>Dikarya</taxon>
        <taxon>Ascomycota</taxon>
        <taxon>Pezizomycotina</taxon>
        <taxon>Sordariomycetes</taxon>
        <taxon>Sordariomycetidae</taxon>
        <taxon>Coniochaetales</taxon>
        <taxon>Coniochaetaceae</taxon>
        <taxon>Coniochaeta</taxon>
    </lineage>
</organism>
<keyword evidence="3" id="KW-1185">Reference proteome</keyword>
<reference evidence="2" key="1">
    <citation type="submission" date="2022-07" db="EMBL/GenBank/DDBJ databases">
        <title>Fungi with potential for degradation of polypropylene.</title>
        <authorList>
            <person name="Gostincar C."/>
        </authorList>
    </citation>
    <scope>NUCLEOTIDE SEQUENCE</scope>
    <source>
        <strain evidence="2">EXF-13287</strain>
    </source>
</reference>
<accession>A0AA38VKX6</accession>
<dbReference type="AlphaFoldDB" id="A0AA38VKX6"/>
<evidence type="ECO:0000313" key="3">
    <source>
        <dbReference type="Proteomes" id="UP001174691"/>
    </source>
</evidence>
<feature type="region of interest" description="Disordered" evidence="1">
    <location>
        <begin position="1"/>
        <end position="36"/>
    </location>
</feature>